<evidence type="ECO:0000259" key="7">
    <source>
        <dbReference type="PROSITE" id="PS51093"/>
    </source>
</evidence>
<evidence type="ECO:0000256" key="3">
    <source>
        <dbReference type="ARBA" id="ARBA00022597"/>
    </source>
</evidence>
<evidence type="ECO:0000313" key="8">
    <source>
        <dbReference type="EMBL" id="WDH80802.1"/>
    </source>
</evidence>
<dbReference type="InterPro" id="IPR011055">
    <property type="entry name" value="Dup_hybrid_motif"/>
</dbReference>
<dbReference type="InterPro" id="IPR050890">
    <property type="entry name" value="PTS_EIIA_component"/>
</dbReference>
<dbReference type="GO" id="GO:0005737">
    <property type="term" value="C:cytoplasm"/>
    <property type="evidence" value="ECO:0007669"/>
    <property type="project" value="UniProtKB-SubCell"/>
</dbReference>
<dbReference type="RefSeq" id="WP_047910367.1">
    <property type="nucleotide sequence ID" value="NZ_CP118101.1"/>
</dbReference>
<feature type="domain" description="PTS EIIA type-1" evidence="7">
    <location>
        <begin position="34"/>
        <end position="139"/>
    </location>
</feature>
<dbReference type="FunFam" id="2.70.70.10:FF:000001">
    <property type="entry name" value="PTS system glucose-specific IIA component"/>
    <property type="match status" value="1"/>
</dbReference>
<dbReference type="GO" id="GO:0009401">
    <property type="term" value="P:phosphoenolpyruvate-dependent sugar phosphotransferase system"/>
    <property type="evidence" value="ECO:0007669"/>
    <property type="project" value="UniProtKB-KW"/>
</dbReference>
<evidence type="ECO:0000256" key="6">
    <source>
        <dbReference type="ARBA" id="ARBA00022777"/>
    </source>
</evidence>
<gene>
    <name evidence="8" type="ORF">PUW23_14745</name>
</gene>
<keyword evidence="6" id="KW-0418">Kinase</keyword>
<dbReference type="PANTHER" id="PTHR45008:SF1">
    <property type="entry name" value="PTS SYSTEM GLUCOSE-SPECIFIC EIIA COMPONENT"/>
    <property type="match status" value="1"/>
</dbReference>
<organism evidence="8 9">
    <name type="scientific">Paenibacillus urinalis</name>
    <dbReference type="NCBI Taxonomy" id="521520"/>
    <lineage>
        <taxon>Bacteria</taxon>
        <taxon>Bacillati</taxon>
        <taxon>Bacillota</taxon>
        <taxon>Bacilli</taxon>
        <taxon>Bacillales</taxon>
        <taxon>Paenibacillaceae</taxon>
        <taxon>Paenibacillus</taxon>
    </lineage>
</organism>
<dbReference type="EMBL" id="CP118101">
    <property type="protein sequence ID" value="WDH80802.1"/>
    <property type="molecule type" value="Genomic_DNA"/>
</dbReference>
<comment type="subcellular location">
    <subcellularLocation>
        <location evidence="1">Cytoplasm</location>
    </subcellularLocation>
</comment>
<dbReference type="PANTHER" id="PTHR45008">
    <property type="entry name" value="PTS SYSTEM GLUCOSE-SPECIFIC EIIA COMPONENT"/>
    <property type="match status" value="1"/>
</dbReference>
<sequence length="169" mass="17498">MFKWLKGKSAEKMDVLDIAAPLTGNVVPLANVPDEAFASKAMGEGVAIEPTEGKVVAPFDGKVAHLIEKSKHAVILEHATGVQVLIHIGVNTVSMKGEGFKAHVSTGDEVKAGQLLIEFDMAAIQAAGYPVITPVLIPAGIDAVKSVEPNESAGSVSAQSGSVIIVHLN</sequence>
<dbReference type="Pfam" id="PF00358">
    <property type="entry name" value="PTS_EIIA_1"/>
    <property type="match status" value="1"/>
</dbReference>
<name>A0AAX3MTZ3_9BACL</name>
<dbReference type="PROSITE" id="PS00371">
    <property type="entry name" value="PTS_EIIA_TYPE_1_HIS"/>
    <property type="match status" value="1"/>
</dbReference>
<dbReference type="Gene3D" id="2.70.70.10">
    <property type="entry name" value="Glucose Permease (Domain IIA)"/>
    <property type="match status" value="1"/>
</dbReference>
<evidence type="ECO:0000256" key="5">
    <source>
        <dbReference type="ARBA" id="ARBA00022683"/>
    </source>
</evidence>
<keyword evidence="2" id="KW-0813">Transport</keyword>
<reference evidence="8" key="1">
    <citation type="submission" date="2023-02" db="EMBL/GenBank/DDBJ databases">
        <title>Pathogen: clinical or host-associated sample.</title>
        <authorList>
            <person name="Hergert J."/>
            <person name="Casey R."/>
            <person name="Wagner J."/>
            <person name="Young E.L."/>
            <person name="Oakeson K.F."/>
        </authorList>
    </citation>
    <scope>NUCLEOTIDE SEQUENCE</scope>
    <source>
        <strain evidence="8">2022CK-00830</strain>
    </source>
</reference>
<evidence type="ECO:0000256" key="1">
    <source>
        <dbReference type="ARBA" id="ARBA00004496"/>
    </source>
</evidence>
<evidence type="ECO:0000256" key="2">
    <source>
        <dbReference type="ARBA" id="ARBA00022448"/>
    </source>
</evidence>
<dbReference type="AlphaFoldDB" id="A0AAX3MTZ3"/>
<keyword evidence="4" id="KW-0808">Transferase</keyword>
<proteinExistence type="predicted"/>
<dbReference type="GO" id="GO:0016301">
    <property type="term" value="F:kinase activity"/>
    <property type="evidence" value="ECO:0007669"/>
    <property type="project" value="UniProtKB-KW"/>
</dbReference>
<evidence type="ECO:0000313" key="9">
    <source>
        <dbReference type="Proteomes" id="UP001220962"/>
    </source>
</evidence>
<dbReference type="InterPro" id="IPR001127">
    <property type="entry name" value="PTS_EIIA_1_perm"/>
</dbReference>
<dbReference type="NCBIfam" id="TIGR00830">
    <property type="entry name" value="PTBA"/>
    <property type="match status" value="1"/>
</dbReference>
<accession>A0AAX3MTZ3</accession>
<evidence type="ECO:0000256" key="4">
    <source>
        <dbReference type="ARBA" id="ARBA00022679"/>
    </source>
</evidence>
<dbReference type="Proteomes" id="UP001220962">
    <property type="component" value="Chromosome"/>
</dbReference>
<keyword evidence="5" id="KW-0598">Phosphotransferase system</keyword>
<dbReference type="PROSITE" id="PS51093">
    <property type="entry name" value="PTS_EIIA_TYPE_1"/>
    <property type="match status" value="1"/>
</dbReference>
<keyword evidence="3 8" id="KW-0762">Sugar transport</keyword>
<protein>
    <submittedName>
        <fullName evidence="8">PTS glucose transporter subunit IIA</fullName>
    </submittedName>
</protein>
<dbReference type="SUPFAM" id="SSF51261">
    <property type="entry name" value="Duplicated hybrid motif"/>
    <property type="match status" value="1"/>
</dbReference>